<sequence>MHPGRQSPPVLKEEISVVDMAPQTLPPHAMMTRHNVTSTINPLICHISSGDTDTSNKAKKEIEEILRQRNKVEVMSGHINKFLVANFQSVKFINQWQEEDKK</sequence>
<dbReference type="OrthoDB" id="205662at2759"/>
<evidence type="ECO:0000313" key="2">
    <source>
        <dbReference type="Proteomes" id="UP000269221"/>
    </source>
</evidence>
<reference evidence="1 2" key="1">
    <citation type="submission" date="2018-07" db="EMBL/GenBank/DDBJ databases">
        <title>A high quality draft genome assembly of the barn swallow (H. rustica rustica).</title>
        <authorList>
            <person name="Formenti G."/>
            <person name="Chiara M."/>
            <person name="Poveda L."/>
            <person name="Francoijs K.-J."/>
            <person name="Bonisoli-Alquati A."/>
            <person name="Canova L."/>
            <person name="Gianfranceschi L."/>
            <person name="Horner D.S."/>
            <person name="Saino N."/>
        </authorList>
    </citation>
    <scope>NUCLEOTIDE SEQUENCE [LARGE SCALE GENOMIC DNA]</scope>
    <source>
        <strain evidence="1">Chelidonia</strain>
        <tissue evidence="1">Blood</tissue>
    </source>
</reference>
<name>A0A3M0K4T4_HIRRU</name>
<dbReference type="Proteomes" id="UP000269221">
    <property type="component" value="Unassembled WGS sequence"/>
</dbReference>
<accession>A0A3M0K4T4</accession>
<dbReference type="STRING" id="333673.A0A3M0K4T4"/>
<dbReference type="EMBL" id="QRBI01000134">
    <property type="protein sequence ID" value="RMC02077.1"/>
    <property type="molecule type" value="Genomic_DNA"/>
</dbReference>
<gene>
    <name evidence="1" type="ORF">DUI87_21239</name>
</gene>
<comment type="caution">
    <text evidence="1">The sequence shown here is derived from an EMBL/GenBank/DDBJ whole genome shotgun (WGS) entry which is preliminary data.</text>
</comment>
<protein>
    <submittedName>
        <fullName evidence="1">Uncharacterized protein</fullName>
    </submittedName>
</protein>
<proteinExistence type="predicted"/>
<dbReference type="AlphaFoldDB" id="A0A3M0K4T4"/>
<organism evidence="1 2">
    <name type="scientific">Hirundo rustica rustica</name>
    <dbReference type="NCBI Taxonomy" id="333673"/>
    <lineage>
        <taxon>Eukaryota</taxon>
        <taxon>Metazoa</taxon>
        <taxon>Chordata</taxon>
        <taxon>Craniata</taxon>
        <taxon>Vertebrata</taxon>
        <taxon>Euteleostomi</taxon>
        <taxon>Archelosauria</taxon>
        <taxon>Archosauria</taxon>
        <taxon>Dinosauria</taxon>
        <taxon>Saurischia</taxon>
        <taxon>Theropoda</taxon>
        <taxon>Coelurosauria</taxon>
        <taxon>Aves</taxon>
        <taxon>Neognathae</taxon>
        <taxon>Neoaves</taxon>
        <taxon>Telluraves</taxon>
        <taxon>Australaves</taxon>
        <taxon>Passeriformes</taxon>
        <taxon>Sylvioidea</taxon>
        <taxon>Hirundinidae</taxon>
        <taxon>Hirundo</taxon>
    </lineage>
</organism>
<keyword evidence="2" id="KW-1185">Reference proteome</keyword>
<evidence type="ECO:0000313" key="1">
    <source>
        <dbReference type="EMBL" id="RMC02077.1"/>
    </source>
</evidence>